<dbReference type="RefSeq" id="WP_146853513.1">
    <property type="nucleotide sequence ID" value="NZ_BKAG01000040.1"/>
</dbReference>
<sequence length="65" mass="7618">MSTIAVQISNLIPKLRPADREVVRKMLDEADYKAWREDTTKFRRLMRGKARDKRAASEVVSSLRR</sequence>
<dbReference type="AlphaFoldDB" id="A0A512ME48"/>
<comment type="caution">
    <text evidence="1">The sequence shown here is derived from an EMBL/GenBank/DDBJ whole genome shotgun (WGS) entry which is preliminary data.</text>
</comment>
<protein>
    <submittedName>
        <fullName evidence="1">Uncharacterized protein</fullName>
    </submittedName>
</protein>
<evidence type="ECO:0000313" key="2">
    <source>
        <dbReference type="Proteomes" id="UP000321577"/>
    </source>
</evidence>
<keyword evidence="2" id="KW-1185">Reference proteome</keyword>
<evidence type="ECO:0000313" key="1">
    <source>
        <dbReference type="EMBL" id="GEP45014.1"/>
    </source>
</evidence>
<organism evidence="1 2">
    <name type="scientific">Brevifollis gellanilyticus</name>
    <dbReference type="NCBI Taxonomy" id="748831"/>
    <lineage>
        <taxon>Bacteria</taxon>
        <taxon>Pseudomonadati</taxon>
        <taxon>Verrucomicrobiota</taxon>
        <taxon>Verrucomicrobiia</taxon>
        <taxon>Verrucomicrobiales</taxon>
        <taxon>Verrucomicrobiaceae</taxon>
    </lineage>
</organism>
<gene>
    <name evidence="1" type="ORF">BGE01nite_43050</name>
</gene>
<dbReference type="Proteomes" id="UP000321577">
    <property type="component" value="Unassembled WGS sequence"/>
</dbReference>
<proteinExistence type="predicted"/>
<dbReference type="EMBL" id="BKAG01000040">
    <property type="protein sequence ID" value="GEP45014.1"/>
    <property type="molecule type" value="Genomic_DNA"/>
</dbReference>
<accession>A0A512ME48</accession>
<reference evidence="1 2" key="1">
    <citation type="submission" date="2019-07" db="EMBL/GenBank/DDBJ databases">
        <title>Whole genome shotgun sequence of Brevifollis gellanilyticus NBRC 108608.</title>
        <authorList>
            <person name="Hosoyama A."/>
            <person name="Uohara A."/>
            <person name="Ohji S."/>
            <person name="Ichikawa N."/>
        </authorList>
    </citation>
    <scope>NUCLEOTIDE SEQUENCE [LARGE SCALE GENOMIC DNA]</scope>
    <source>
        <strain evidence="1 2">NBRC 108608</strain>
    </source>
</reference>
<name>A0A512ME48_9BACT</name>